<proteinExistence type="predicted"/>
<gene>
    <name evidence="1" type="ORF">AAFH49_05080</name>
</gene>
<organism evidence="1 2">
    <name type="scientific">Hymenobacter segetis</name>
    <dbReference type="NCBI Taxonomy" id="2025509"/>
    <lineage>
        <taxon>Bacteria</taxon>
        <taxon>Pseudomonadati</taxon>
        <taxon>Bacteroidota</taxon>
        <taxon>Cytophagia</taxon>
        <taxon>Cytophagales</taxon>
        <taxon>Hymenobacteraceae</taxon>
        <taxon>Hymenobacter</taxon>
    </lineage>
</organism>
<evidence type="ECO:0000313" key="1">
    <source>
        <dbReference type="EMBL" id="MEL5993571.1"/>
    </source>
</evidence>
<accession>A0ABU9LSH6</accession>
<name>A0ABU9LSH6_9BACT</name>
<dbReference type="Proteomes" id="UP001479606">
    <property type="component" value="Unassembled WGS sequence"/>
</dbReference>
<dbReference type="EMBL" id="JBCEVZ010000007">
    <property type="protein sequence ID" value="MEL5993571.1"/>
    <property type="molecule type" value="Genomic_DNA"/>
</dbReference>
<reference evidence="1 2" key="1">
    <citation type="journal article" date="2018" name="Arch. Microbiol.">
        <title>Hymenobacter segetis sp. nov., isolated from soil.</title>
        <authorList>
            <person name="Ten L.N."/>
            <person name="Lim S.J."/>
            <person name="Kim B.O."/>
            <person name="Kang I.K."/>
            <person name="Jung H.Y."/>
        </authorList>
    </citation>
    <scope>NUCLEOTIDE SEQUENCE [LARGE SCALE GENOMIC DNA]</scope>
    <source>
        <strain evidence="1 2">S7-3-11</strain>
    </source>
</reference>
<comment type="caution">
    <text evidence="1">The sequence shown here is derived from an EMBL/GenBank/DDBJ whole genome shotgun (WGS) entry which is preliminary data.</text>
</comment>
<keyword evidence="2" id="KW-1185">Reference proteome</keyword>
<dbReference type="RefSeq" id="WP_342296418.1">
    <property type="nucleotide sequence ID" value="NZ_JBCEVZ010000007.1"/>
</dbReference>
<protein>
    <submittedName>
        <fullName evidence="1">Uncharacterized protein</fullName>
    </submittedName>
</protein>
<sequence length="99" mass="11531">MEFLLDSSDADFNSDLLATIQDINPKIDGVIDLWMNDEVIFQISSSKGWFSLSKDIWDFAFIMADNNQPIIKLIAEFLGRSNLFEKEEVDFDDYKEIKR</sequence>
<evidence type="ECO:0000313" key="2">
    <source>
        <dbReference type="Proteomes" id="UP001479606"/>
    </source>
</evidence>